<dbReference type="InterPro" id="IPR001915">
    <property type="entry name" value="Peptidase_M48"/>
</dbReference>
<proteinExistence type="predicted"/>
<name>A0A7J0BXF7_9BACT</name>
<evidence type="ECO:0000256" key="4">
    <source>
        <dbReference type="ARBA" id="ARBA00022801"/>
    </source>
</evidence>
<keyword evidence="6" id="KW-0482">Metalloprotease</keyword>
<dbReference type="Gene3D" id="1.25.40.10">
    <property type="entry name" value="Tetratricopeptide repeat domain"/>
    <property type="match status" value="1"/>
</dbReference>
<dbReference type="PANTHER" id="PTHR22726">
    <property type="entry name" value="METALLOENDOPEPTIDASE OMA1"/>
    <property type="match status" value="1"/>
</dbReference>
<evidence type="ECO:0000256" key="2">
    <source>
        <dbReference type="ARBA" id="ARBA00022670"/>
    </source>
</evidence>
<comment type="caution">
    <text evidence="8">The sequence shown here is derived from an EMBL/GenBank/DDBJ whole genome shotgun (WGS) entry which is preliminary data.</text>
</comment>
<feature type="domain" description="Peptidase M48" evidence="7">
    <location>
        <begin position="85"/>
        <end position="271"/>
    </location>
</feature>
<gene>
    <name evidence="8" type="ORF">DSM19430T_30620</name>
</gene>
<keyword evidence="4" id="KW-0378">Hydrolase</keyword>
<evidence type="ECO:0000259" key="7">
    <source>
        <dbReference type="Pfam" id="PF01435"/>
    </source>
</evidence>
<evidence type="ECO:0000256" key="5">
    <source>
        <dbReference type="ARBA" id="ARBA00022833"/>
    </source>
</evidence>
<sequence length="494" mass="55404">MNKPSAGTVSAARRTALGFCARRCGRLLLCLTLVCATLLMPVQSGNADIRDLFGDFTLKDEMELGRKFSVLIKSRMPIIEDPEVVNYIAEIIDRLKASMRPHPYTFEASVLLDNSMNAFAVPGGYLFINTGMLLNLENESDLAGILAHELAHITQQHIASRLAKAKKTQLLGLAGALAGILLGGDSNMQGGLAVGSIAAAQTAMLNYSRQDERDADQMGLIYLVGGGYPPQGMLGGFEAIRKRRWQMGSTMPAYLSTHPDIDERLQYLSDRIRALPEEIRARTEDNSRFRRIQTLIRARYTDPKVALLHFDNTDTQQDCISLMGRGITLSRLNRVTEAADSFERALTCGPRDHLISREAGTFHYLKGDLNRAGSLLQKAILLNPRDFMAFFYYARLLGDKGDINGAANYFEEMLVHLPEDPEIHYYYGRLLGQNRRLFKAHLHLAYSALYKNDKKKTQYHLGLARSNAATPEDKEALERFDLRHAERAEFWNKD</sequence>
<dbReference type="CDD" id="cd07333">
    <property type="entry name" value="M48C_bepA_like"/>
    <property type="match status" value="1"/>
</dbReference>
<dbReference type="RefSeq" id="WP_174410988.1">
    <property type="nucleotide sequence ID" value="NZ_BLVP01000036.1"/>
</dbReference>
<comment type="cofactor">
    <cofactor evidence="1">
        <name>Zn(2+)</name>
        <dbReference type="ChEBI" id="CHEBI:29105"/>
    </cofactor>
</comment>
<dbReference type="GO" id="GO:0046872">
    <property type="term" value="F:metal ion binding"/>
    <property type="evidence" value="ECO:0007669"/>
    <property type="project" value="UniProtKB-KW"/>
</dbReference>
<evidence type="ECO:0000256" key="1">
    <source>
        <dbReference type="ARBA" id="ARBA00001947"/>
    </source>
</evidence>
<dbReference type="EMBL" id="BLVP01000036">
    <property type="protein sequence ID" value="GFM38378.1"/>
    <property type="molecule type" value="Genomic_DNA"/>
</dbReference>
<protein>
    <recommendedName>
        <fullName evidence="7">Peptidase M48 domain-containing protein</fullName>
    </recommendedName>
</protein>
<dbReference type="PANTHER" id="PTHR22726:SF1">
    <property type="entry name" value="METALLOENDOPEPTIDASE OMA1, MITOCHONDRIAL"/>
    <property type="match status" value="1"/>
</dbReference>
<evidence type="ECO:0000313" key="8">
    <source>
        <dbReference type="EMBL" id="GFM38378.1"/>
    </source>
</evidence>
<dbReference type="GO" id="GO:0016020">
    <property type="term" value="C:membrane"/>
    <property type="evidence" value="ECO:0007669"/>
    <property type="project" value="TreeGrafter"/>
</dbReference>
<keyword evidence="5" id="KW-0862">Zinc</keyword>
<dbReference type="GO" id="GO:0051603">
    <property type="term" value="P:proteolysis involved in protein catabolic process"/>
    <property type="evidence" value="ECO:0007669"/>
    <property type="project" value="TreeGrafter"/>
</dbReference>
<evidence type="ECO:0000256" key="3">
    <source>
        <dbReference type="ARBA" id="ARBA00022723"/>
    </source>
</evidence>
<dbReference type="InterPro" id="IPR051156">
    <property type="entry name" value="Mito/Outer_Membr_Metalloprot"/>
</dbReference>
<dbReference type="GO" id="GO:0004222">
    <property type="term" value="F:metalloendopeptidase activity"/>
    <property type="evidence" value="ECO:0007669"/>
    <property type="project" value="InterPro"/>
</dbReference>
<organism evidence="8 9">
    <name type="scientific">Desulfovibrio psychrotolerans</name>
    <dbReference type="NCBI Taxonomy" id="415242"/>
    <lineage>
        <taxon>Bacteria</taxon>
        <taxon>Pseudomonadati</taxon>
        <taxon>Thermodesulfobacteriota</taxon>
        <taxon>Desulfovibrionia</taxon>
        <taxon>Desulfovibrionales</taxon>
        <taxon>Desulfovibrionaceae</taxon>
        <taxon>Desulfovibrio</taxon>
    </lineage>
</organism>
<keyword evidence="2" id="KW-0645">Protease</keyword>
<keyword evidence="9" id="KW-1185">Reference proteome</keyword>
<reference evidence="8 9" key="1">
    <citation type="submission" date="2020-05" db="EMBL/GenBank/DDBJ databases">
        <title>Draft genome sequence of Desulfovibrio psychrotolerans JS1T.</title>
        <authorList>
            <person name="Ueno A."/>
            <person name="Tamazawa S."/>
            <person name="Tamamura S."/>
            <person name="Murakami T."/>
            <person name="Kiyama T."/>
            <person name="Inomata H."/>
            <person name="Amano Y."/>
            <person name="Miyakawa K."/>
            <person name="Tamaki H."/>
            <person name="Naganuma T."/>
            <person name="Kaneko K."/>
        </authorList>
    </citation>
    <scope>NUCLEOTIDE SEQUENCE [LARGE SCALE GENOMIC DNA]</scope>
    <source>
        <strain evidence="8 9">JS1</strain>
    </source>
</reference>
<dbReference type="Proteomes" id="UP000503820">
    <property type="component" value="Unassembled WGS sequence"/>
</dbReference>
<dbReference type="SUPFAM" id="SSF48452">
    <property type="entry name" value="TPR-like"/>
    <property type="match status" value="1"/>
</dbReference>
<keyword evidence="3" id="KW-0479">Metal-binding</keyword>
<dbReference type="Pfam" id="PF13432">
    <property type="entry name" value="TPR_16"/>
    <property type="match status" value="1"/>
</dbReference>
<dbReference type="InterPro" id="IPR011990">
    <property type="entry name" value="TPR-like_helical_dom_sf"/>
</dbReference>
<accession>A0A7J0BXF7</accession>
<dbReference type="AlphaFoldDB" id="A0A7J0BXF7"/>
<dbReference type="Pfam" id="PF01435">
    <property type="entry name" value="Peptidase_M48"/>
    <property type="match status" value="1"/>
</dbReference>
<evidence type="ECO:0000313" key="9">
    <source>
        <dbReference type="Proteomes" id="UP000503820"/>
    </source>
</evidence>
<dbReference type="Gene3D" id="3.30.2010.10">
    <property type="entry name" value="Metalloproteases ('zincins'), catalytic domain"/>
    <property type="match status" value="1"/>
</dbReference>
<evidence type="ECO:0000256" key="6">
    <source>
        <dbReference type="ARBA" id="ARBA00023049"/>
    </source>
</evidence>